<evidence type="ECO:0000256" key="1">
    <source>
        <dbReference type="SAM" id="MobiDB-lite"/>
    </source>
</evidence>
<feature type="region of interest" description="Disordered" evidence="1">
    <location>
        <begin position="1"/>
        <end position="22"/>
    </location>
</feature>
<name>A0A7R9ZJA2_9STRA</name>
<reference evidence="2" key="1">
    <citation type="submission" date="2021-01" db="EMBL/GenBank/DDBJ databases">
        <authorList>
            <person name="Corre E."/>
            <person name="Pelletier E."/>
            <person name="Niang G."/>
            <person name="Scheremetjew M."/>
            <person name="Finn R."/>
            <person name="Kale V."/>
            <person name="Holt S."/>
            <person name="Cochrane G."/>
            <person name="Meng A."/>
            <person name="Brown T."/>
            <person name="Cohen L."/>
        </authorList>
    </citation>
    <scope>NUCLEOTIDE SEQUENCE</scope>
    <source>
        <strain evidence="2">CCMP3328</strain>
    </source>
</reference>
<sequence>MAPRQRTKGYPRPASAKTDGSLRFESFDTATESISNSNSTSTLQPRSSVRFRNIPMSRSTLRRCDYTPEEIRATWFSRRELRDMVPDLKELKQIARCCSADDCIRGLEHQTKKGIKLRRSVWVISGIAVMDEQDYQREDGIRDDEALAQAYSDYTQIHQKAAHWIGLTDEAYVRAHVCEESTEMSIPPLEKSVVRGCEKLKCFCQCHVSEPNHDCADSDGQRRRINLFKGLGLGQRQQSRRKQKQSSKQ</sequence>
<protein>
    <submittedName>
        <fullName evidence="2">Uncharacterized protein</fullName>
    </submittedName>
</protein>
<dbReference type="AlphaFoldDB" id="A0A7R9ZJA2"/>
<proteinExistence type="predicted"/>
<dbReference type="EMBL" id="HBEF01005136">
    <property type="protein sequence ID" value="CAD8331066.1"/>
    <property type="molecule type" value="Transcribed_RNA"/>
</dbReference>
<evidence type="ECO:0000313" key="2">
    <source>
        <dbReference type="EMBL" id="CAD8331066.1"/>
    </source>
</evidence>
<organism evidence="2">
    <name type="scientific">Craspedostauros australis</name>
    <dbReference type="NCBI Taxonomy" id="1486917"/>
    <lineage>
        <taxon>Eukaryota</taxon>
        <taxon>Sar</taxon>
        <taxon>Stramenopiles</taxon>
        <taxon>Ochrophyta</taxon>
        <taxon>Bacillariophyta</taxon>
        <taxon>Bacillariophyceae</taxon>
        <taxon>Bacillariophycidae</taxon>
        <taxon>Naviculales</taxon>
        <taxon>Naviculaceae</taxon>
        <taxon>Craspedostauros</taxon>
    </lineage>
</organism>
<accession>A0A7R9ZJA2</accession>
<gene>
    <name evidence="2" type="ORF">CAUS1442_LOCUS3165</name>
</gene>